<proteinExistence type="predicted"/>
<name>A0A382BCL7_9ZZZZ</name>
<feature type="transmembrane region" description="Helical" evidence="6">
    <location>
        <begin position="266"/>
        <end position="285"/>
    </location>
</feature>
<organism evidence="7">
    <name type="scientific">marine metagenome</name>
    <dbReference type="NCBI Taxonomy" id="408172"/>
    <lineage>
        <taxon>unclassified sequences</taxon>
        <taxon>metagenomes</taxon>
        <taxon>ecological metagenomes</taxon>
    </lineage>
</organism>
<comment type="subcellular location">
    <subcellularLocation>
        <location evidence="1">Cell membrane</location>
        <topology evidence="1">Multi-pass membrane protein</topology>
    </subcellularLocation>
</comment>
<evidence type="ECO:0000256" key="3">
    <source>
        <dbReference type="ARBA" id="ARBA00022692"/>
    </source>
</evidence>
<evidence type="ECO:0000313" key="7">
    <source>
        <dbReference type="EMBL" id="SVB11518.1"/>
    </source>
</evidence>
<keyword evidence="5 6" id="KW-0472">Membrane</keyword>
<feature type="transmembrane region" description="Helical" evidence="6">
    <location>
        <begin position="140"/>
        <end position="164"/>
    </location>
</feature>
<keyword evidence="2" id="KW-1003">Cell membrane</keyword>
<evidence type="ECO:0000256" key="6">
    <source>
        <dbReference type="SAM" id="Phobius"/>
    </source>
</evidence>
<accession>A0A382BCL7</accession>
<evidence type="ECO:0008006" key="8">
    <source>
        <dbReference type="Google" id="ProtNLM"/>
    </source>
</evidence>
<feature type="transmembrane region" description="Helical" evidence="6">
    <location>
        <begin position="200"/>
        <end position="222"/>
    </location>
</feature>
<reference evidence="7" key="1">
    <citation type="submission" date="2018-05" db="EMBL/GenBank/DDBJ databases">
        <authorList>
            <person name="Lanie J.A."/>
            <person name="Ng W.-L."/>
            <person name="Kazmierczak K.M."/>
            <person name="Andrzejewski T.M."/>
            <person name="Davidsen T.M."/>
            <person name="Wayne K.J."/>
            <person name="Tettelin H."/>
            <person name="Glass J.I."/>
            <person name="Rusch D."/>
            <person name="Podicherti R."/>
            <person name="Tsui H.-C.T."/>
            <person name="Winkler M.E."/>
        </authorList>
    </citation>
    <scope>NUCLEOTIDE SEQUENCE</scope>
</reference>
<feature type="transmembrane region" description="Helical" evidence="6">
    <location>
        <begin position="105"/>
        <end position="128"/>
    </location>
</feature>
<protein>
    <recommendedName>
        <fullName evidence="8">Polysaccharide biosynthesis protein C-terminal domain-containing protein</fullName>
    </recommendedName>
</protein>
<feature type="transmembrane region" description="Helical" evidence="6">
    <location>
        <begin position="318"/>
        <end position="339"/>
    </location>
</feature>
<dbReference type="EMBL" id="UINC01029196">
    <property type="protein sequence ID" value="SVB11518.1"/>
    <property type="molecule type" value="Genomic_DNA"/>
</dbReference>
<dbReference type="PANTHER" id="PTHR30250">
    <property type="entry name" value="PST FAMILY PREDICTED COLANIC ACID TRANSPORTER"/>
    <property type="match status" value="1"/>
</dbReference>
<dbReference type="Pfam" id="PF13440">
    <property type="entry name" value="Polysacc_synt_3"/>
    <property type="match status" value="1"/>
</dbReference>
<sequence>MTRQEKDTETRVNTAPQGHDASVIAKGALVNFLGTMAKVIKSATFILLTRLFGAEVFGLYILAWSVIDLVSKVGNFALDKGVLKFVVEYRSDGHNEAVYRTLGHAIAIGLTLSAIIAGFLSLLAPVIAVRVFDKPELESMMYVLALTIPFLSFTQIVLGAVKSLKIMKFDAYIKSVAEPLFLFGGAAVCFMVGWQFNGIAIAHLVAAIGGSVLAVFAFRHFFSWRQCLNGMKQIRLWSELTRFSLPVMGYEFLYILMMRLDALMVGYFLTAMQVGIYAVAIEIALTTKKVRQWFDPIFAPIISELNHRNHISRLGHNFALVTRWVLTVNLAFLFCMVLFGRELLSLFGSEFTAGVTCLIVLSLSQFLYASVGSGDTLLIMSGHPYLNLGNTGIVVALNFGLNL</sequence>
<dbReference type="InterPro" id="IPR050833">
    <property type="entry name" value="Poly_Biosynth_Transport"/>
</dbReference>
<feature type="transmembrane region" description="Helical" evidence="6">
    <location>
        <begin position="351"/>
        <end position="371"/>
    </location>
</feature>
<feature type="transmembrane region" description="Helical" evidence="6">
    <location>
        <begin position="176"/>
        <end position="194"/>
    </location>
</feature>
<dbReference type="GO" id="GO:0005886">
    <property type="term" value="C:plasma membrane"/>
    <property type="evidence" value="ECO:0007669"/>
    <property type="project" value="UniProtKB-SubCell"/>
</dbReference>
<evidence type="ECO:0000256" key="2">
    <source>
        <dbReference type="ARBA" id="ARBA00022475"/>
    </source>
</evidence>
<keyword evidence="4 6" id="KW-1133">Transmembrane helix</keyword>
<dbReference type="CDD" id="cd13128">
    <property type="entry name" value="MATE_Wzx_like"/>
    <property type="match status" value="1"/>
</dbReference>
<keyword evidence="3 6" id="KW-0812">Transmembrane</keyword>
<feature type="non-terminal residue" evidence="7">
    <location>
        <position position="403"/>
    </location>
</feature>
<gene>
    <name evidence="7" type="ORF">METZ01_LOCUS164372</name>
</gene>
<dbReference type="PANTHER" id="PTHR30250:SF27">
    <property type="entry name" value="POLYSACCHARIDE BIOSYNTHESIS PROTEIN"/>
    <property type="match status" value="1"/>
</dbReference>
<evidence type="ECO:0000256" key="1">
    <source>
        <dbReference type="ARBA" id="ARBA00004651"/>
    </source>
</evidence>
<dbReference type="AlphaFoldDB" id="A0A382BCL7"/>
<evidence type="ECO:0000256" key="4">
    <source>
        <dbReference type="ARBA" id="ARBA00022989"/>
    </source>
</evidence>
<evidence type="ECO:0000256" key="5">
    <source>
        <dbReference type="ARBA" id="ARBA00023136"/>
    </source>
</evidence>